<organism evidence="1 2">
    <name type="scientific">Entomophthora muscae</name>
    <dbReference type="NCBI Taxonomy" id="34485"/>
    <lineage>
        <taxon>Eukaryota</taxon>
        <taxon>Fungi</taxon>
        <taxon>Fungi incertae sedis</taxon>
        <taxon>Zoopagomycota</taxon>
        <taxon>Entomophthoromycotina</taxon>
        <taxon>Entomophthoromycetes</taxon>
        <taxon>Entomophthorales</taxon>
        <taxon>Entomophthoraceae</taxon>
        <taxon>Entomophthora</taxon>
    </lineage>
</organism>
<accession>A0ACC2RF51</accession>
<evidence type="ECO:0000313" key="2">
    <source>
        <dbReference type="Proteomes" id="UP001165960"/>
    </source>
</evidence>
<sequence>MSGFCRSRRSALPRWVLAVWSFHHTSQHRTQHPSVHTSRSYCFPTVRKIADRRNAEARRLVKLEHRAAEIARQENSELHQLRTSSSLKTMSRTCQDWAECMNDEDACSTPYHNFSPSPQYRPVLGVRHNARYRS</sequence>
<comment type="caution">
    <text evidence="1">The sequence shown here is derived from an EMBL/GenBank/DDBJ whole genome shotgun (WGS) entry which is preliminary data.</text>
</comment>
<dbReference type="EMBL" id="QTSX02007342">
    <property type="protein sequence ID" value="KAJ9048686.1"/>
    <property type="molecule type" value="Genomic_DNA"/>
</dbReference>
<dbReference type="Proteomes" id="UP001165960">
    <property type="component" value="Unassembled WGS sequence"/>
</dbReference>
<gene>
    <name evidence="1" type="ORF">DSO57_1032369</name>
</gene>
<keyword evidence="2" id="KW-1185">Reference proteome</keyword>
<reference evidence="1" key="1">
    <citation type="submission" date="2022-04" db="EMBL/GenBank/DDBJ databases">
        <title>Genome of the entomopathogenic fungus Entomophthora muscae.</title>
        <authorList>
            <person name="Elya C."/>
            <person name="Lovett B.R."/>
            <person name="Lee E."/>
            <person name="Macias A.M."/>
            <person name="Hajek A.E."/>
            <person name="De Bivort B.L."/>
            <person name="Kasson M.T."/>
            <person name="De Fine Licht H.H."/>
            <person name="Stajich J.E."/>
        </authorList>
    </citation>
    <scope>NUCLEOTIDE SEQUENCE</scope>
    <source>
        <strain evidence="1">Berkeley</strain>
    </source>
</reference>
<evidence type="ECO:0000313" key="1">
    <source>
        <dbReference type="EMBL" id="KAJ9048686.1"/>
    </source>
</evidence>
<name>A0ACC2RF51_9FUNG</name>
<proteinExistence type="predicted"/>
<protein>
    <submittedName>
        <fullName evidence="1">Uncharacterized protein</fullName>
    </submittedName>
</protein>